<evidence type="ECO:0000313" key="2">
    <source>
        <dbReference type="Proteomes" id="UP000001410"/>
    </source>
</evidence>
<sequence>MKSIQHPENHPVFMAIPPQPHHKTLSLTVIIFSSLCSASRDISGFSAFSRAEI</sequence>
<dbReference type="KEGG" id="ecc:c4311"/>
<dbReference type="HOGENOM" id="CLU_213743_0_0_6"/>
<evidence type="ECO:0000313" key="1">
    <source>
        <dbReference type="EMBL" id="AAN82747.1"/>
    </source>
</evidence>
<gene>
    <name evidence="1" type="ordered locus">c4311</name>
</gene>
<dbReference type="EMBL" id="AE014075">
    <property type="protein sequence ID" value="AAN82747.1"/>
    <property type="molecule type" value="Genomic_DNA"/>
</dbReference>
<proteinExistence type="predicted"/>
<organism evidence="1 2">
    <name type="scientific">Escherichia coli O6:H1 (strain CFT073 / ATCC 700928 / UPEC)</name>
    <dbReference type="NCBI Taxonomy" id="199310"/>
    <lineage>
        <taxon>Bacteria</taxon>
        <taxon>Pseudomonadati</taxon>
        <taxon>Pseudomonadota</taxon>
        <taxon>Gammaproteobacteria</taxon>
        <taxon>Enterobacterales</taxon>
        <taxon>Enterobacteriaceae</taxon>
        <taxon>Escherichia</taxon>
    </lineage>
</organism>
<dbReference type="Proteomes" id="UP000001410">
    <property type="component" value="Chromosome"/>
</dbReference>
<keyword evidence="2" id="KW-1185">Reference proteome</keyword>
<dbReference type="AlphaFoldDB" id="A0A0H2VDC8"/>
<protein>
    <submittedName>
        <fullName evidence="1">Uncharacterized protein</fullName>
    </submittedName>
</protein>
<reference evidence="1 2" key="1">
    <citation type="journal article" date="2002" name="Proc. Natl. Acad. Sci. U.S.A.">
        <title>Extensive mosaic structure revealed by the complete genome sequence of uropathogenic Escherichia coli.</title>
        <authorList>
            <person name="Welch R.A."/>
            <person name="Burland V."/>
            <person name="Plunkett G.III."/>
            <person name="Redford P."/>
            <person name="Roesch P."/>
            <person name="Rasko D."/>
            <person name="Buckles E.L."/>
            <person name="Liou S.R."/>
            <person name="Boutin A."/>
            <person name="Hackett J."/>
            <person name="Stroud D."/>
            <person name="Mayhew G.F."/>
            <person name="Rose D.J."/>
            <person name="Zhou S."/>
            <person name="Schwartz D.C."/>
            <person name="Perna N.T."/>
            <person name="Mobley H.L."/>
            <person name="Donnenberg M.S."/>
            <person name="Blattner F.R."/>
        </authorList>
    </citation>
    <scope>NUCLEOTIDE SEQUENCE [LARGE SCALE GENOMIC DNA]</scope>
    <source>
        <strain evidence="2">CFT073 / ATCC 700928 / UPEC</strain>
    </source>
</reference>
<name>A0A0H2VDC8_ECOL6</name>
<accession>A0A0H2VDC8</accession>